<evidence type="ECO:0000313" key="5">
    <source>
        <dbReference type="Proteomes" id="UP001529423"/>
    </source>
</evidence>
<comment type="similarity">
    <text evidence="1">Belongs to the glycosyl hydrolase 73 family.</text>
</comment>
<dbReference type="InterPro" id="IPR051056">
    <property type="entry name" value="Glycosyl_Hydrolase_73"/>
</dbReference>
<sequence length="200" mass="22299">MTTVKKRSRNLIIIAVLVLILAALGGGLAVRYRHHQSAKPEQHSSTITATQFIKQVAPAAQQEQKKYHIPASITIAQAGLESEWGRSKLAAKYNNLFGIKANSKNNRVRMYTTENVNGKDIKVKQYFQTYDSWAASIKAHTLLIVNGTADNHDRFKAVTTAKNYRQAAQALQQGGYATDPGYASKLIYAIRKFNLSQYDQ</sequence>
<evidence type="ECO:0000256" key="2">
    <source>
        <dbReference type="ARBA" id="ARBA00022801"/>
    </source>
</evidence>
<comment type="caution">
    <text evidence="4">The sequence shown here is derived from an EMBL/GenBank/DDBJ whole genome shotgun (WGS) entry which is preliminary data.</text>
</comment>
<accession>A0ABT7VL22</accession>
<protein>
    <submittedName>
        <fullName evidence="4">Glycoside hydrolase family 73 protein</fullName>
    </submittedName>
</protein>
<proteinExistence type="inferred from homology"/>
<name>A0ABT7VL22_9LACO</name>
<organism evidence="4 5">
    <name type="scientific">Limosilactobacillus panis</name>
    <dbReference type="NCBI Taxonomy" id="47493"/>
    <lineage>
        <taxon>Bacteria</taxon>
        <taxon>Bacillati</taxon>
        <taxon>Bacillota</taxon>
        <taxon>Bacilli</taxon>
        <taxon>Lactobacillales</taxon>
        <taxon>Lactobacillaceae</taxon>
        <taxon>Limosilactobacillus</taxon>
    </lineage>
</organism>
<dbReference type="InterPro" id="IPR002901">
    <property type="entry name" value="MGlyc_endo_b_GlcNAc-like_dom"/>
</dbReference>
<keyword evidence="5" id="KW-1185">Reference proteome</keyword>
<reference evidence="4" key="1">
    <citation type="submission" date="2023-06" db="EMBL/GenBank/DDBJ databases">
        <title>Identification and characterization of horizontal gene transfer across gut microbiota members of farm animals based on homology search.</title>
        <authorList>
            <person name="Schwarzerova J."/>
            <person name="Nykrynova M."/>
            <person name="Jureckova K."/>
            <person name="Cejkova D."/>
            <person name="Rychlik I."/>
        </authorList>
    </citation>
    <scope>NUCLEOTIDE SEQUENCE</scope>
    <source>
        <strain evidence="4">105_WCHN</strain>
    </source>
</reference>
<dbReference type="GO" id="GO:0016787">
    <property type="term" value="F:hydrolase activity"/>
    <property type="evidence" value="ECO:0007669"/>
    <property type="project" value="UniProtKB-KW"/>
</dbReference>
<dbReference type="EMBL" id="JAUDEO010000009">
    <property type="protein sequence ID" value="MDM8333438.1"/>
    <property type="molecule type" value="Genomic_DNA"/>
</dbReference>
<dbReference type="RefSeq" id="WP_289559258.1">
    <property type="nucleotide sequence ID" value="NZ_JAUDEO010000009.1"/>
</dbReference>
<dbReference type="Pfam" id="PF01832">
    <property type="entry name" value="Glucosaminidase"/>
    <property type="match status" value="1"/>
</dbReference>
<evidence type="ECO:0000313" key="4">
    <source>
        <dbReference type="EMBL" id="MDM8333438.1"/>
    </source>
</evidence>
<evidence type="ECO:0000259" key="3">
    <source>
        <dbReference type="SMART" id="SM00047"/>
    </source>
</evidence>
<gene>
    <name evidence="4" type="ORF">QUW46_02440</name>
</gene>
<dbReference type="PANTHER" id="PTHR33308">
    <property type="entry name" value="PEPTIDOGLYCAN HYDROLASE FLGJ"/>
    <property type="match status" value="1"/>
</dbReference>
<dbReference type="SMART" id="SM00047">
    <property type="entry name" value="LYZ2"/>
    <property type="match status" value="1"/>
</dbReference>
<reference evidence="4" key="2">
    <citation type="submission" date="2023-06" db="EMBL/GenBank/DDBJ databases">
        <authorList>
            <person name="Zeman M."/>
            <person name="Kubasova T."/>
            <person name="Jahodarova E."/>
            <person name="Nykrynova M."/>
            <person name="Rychlik I."/>
        </authorList>
    </citation>
    <scope>NUCLEOTIDE SEQUENCE</scope>
    <source>
        <strain evidence="4">105_WCHN</strain>
    </source>
</reference>
<evidence type="ECO:0000256" key="1">
    <source>
        <dbReference type="ARBA" id="ARBA00010266"/>
    </source>
</evidence>
<keyword evidence="2 4" id="KW-0378">Hydrolase</keyword>
<dbReference type="Proteomes" id="UP001529423">
    <property type="component" value="Unassembled WGS sequence"/>
</dbReference>
<feature type="domain" description="Mannosyl-glycoprotein endo-beta-N-acetylglucosamidase-like" evidence="3">
    <location>
        <begin position="42"/>
        <end position="199"/>
    </location>
</feature>
<dbReference type="PANTHER" id="PTHR33308:SF9">
    <property type="entry name" value="PEPTIDOGLYCAN HYDROLASE FLGJ"/>
    <property type="match status" value="1"/>
</dbReference>